<dbReference type="Pfam" id="PF13460">
    <property type="entry name" value="NAD_binding_10"/>
    <property type="match status" value="1"/>
</dbReference>
<sequence>MKNILILGAGGSLAKQVIPVLLANPEHHLTLFVRNAASVRPFAGERVRVVEGDVLNAAQLSAAMQGQHVVYAGLSGNLKAMAQNIVQAMKENSVKRLIFISSMGIYGETGEDHGAVLEPYRQSAQVVEQSDLDFTLLRPAWFTNDAEVDYELTYKGEAFKGHSVSRKSIADFIGKLVQNETLGIRQSIGIAKV</sequence>
<evidence type="ECO:0000259" key="1">
    <source>
        <dbReference type="Pfam" id="PF13460"/>
    </source>
</evidence>
<dbReference type="STRING" id="194197.BWD09_06840"/>
<dbReference type="InterPro" id="IPR036291">
    <property type="entry name" value="NAD(P)-bd_dom_sf"/>
</dbReference>
<dbReference type="RefSeq" id="WP_085365957.1">
    <property type="nucleotide sequence ID" value="NZ_CAUJPZ010000024.1"/>
</dbReference>
<dbReference type="GO" id="GO:0042602">
    <property type="term" value="F:riboflavin reductase (NADPH) activity"/>
    <property type="evidence" value="ECO:0007669"/>
    <property type="project" value="TreeGrafter"/>
</dbReference>
<dbReference type="AlphaFoldDB" id="A0A1X3DAH2"/>
<dbReference type="SUPFAM" id="SSF51735">
    <property type="entry name" value="NAD(P)-binding Rossmann-fold domains"/>
    <property type="match status" value="1"/>
</dbReference>
<dbReference type="Gene3D" id="3.40.50.720">
    <property type="entry name" value="NAD(P)-binding Rossmann-like Domain"/>
    <property type="match status" value="1"/>
</dbReference>
<dbReference type="InterPro" id="IPR051606">
    <property type="entry name" value="Polyketide_Oxido-like"/>
</dbReference>
<dbReference type="PANTHER" id="PTHR43355:SF2">
    <property type="entry name" value="FLAVIN REDUCTASE (NADPH)"/>
    <property type="match status" value="1"/>
</dbReference>
<dbReference type="Proteomes" id="UP000193118">
    <property type="component" value="Unassembled WGS sequence"/>
</dbReference>
<proteinExistence type="predicted"/>
<dbReference type="InterPro" id="IPR016040">
    <property type="entry name" value="NAD(P)-bd_dom"/>
</dbReference>
<name>A0A1X3DAH2_9NEIS</name>
<comment type="caution">
    <text evidence="2">The sequence shown here is derived from an EMBL/GenBank/DDBJ whole genome shotgun (WGS) entry which is preliminary data.</text>
</comment>
<dbReference type="EMBL" id="MTBO01000014">
    <property type="protein sequence ID" value="OSI16711.1"/>
    <property type="molecule type" value="Genomic_DNA"/>
</dbReference>
<feature type="domain" description="NAD(P)-binding" evidence="1">
    <location>
        <begin position="8"/>
        <end position="179"/>
    </location>
</feature>
<dbReference type="GO" id="GO:0004074">
    <property type="term" value="F:biliverdin reductase [NAD(P)H] activity"/>
    <property type="evidence" value="ECO:0007669"/>
    <property type="project" value="TreeGrafter"/>
</dbReference>
<dbReference type="GeneID" id="94580793"/>
<gene>
    <name evidence="2" type="ORF">BWD09_06840</name>
</gene>
<dbReference type="PANTHER" id="PTHR43355">
    <property type="entry name" value="FLAVIN REDUCTASE (NADPH)"/>
    <property type="match status" value="1"/>
</dbReference>
<organism evidence="2 3">
    <name type="scientific">Neisseria dentiae</name>
    <dbReference type="NCBI Taxonomy" id="194197"/>
    <lineage>
        <taxon>Bacteria</taxon>
        <taxon>Pseudomonadati</taxon>
        <taxon>Pseudomonadota</taxon>
        <taxon>Betaproteobacteria</taxon>
        <taxon>Neisseriales</taxon>
        <taxon>Neisseriaceae</taxon>
        <taxon>Neisseria</taxon>
    </lineage>
</organism>
<evidence type="ECO:0000313" key="2">
    <source>
        <dbReference type="EMBL" id="OSI16711.1"/>
    </source>
</evidence>
<keyword evidence="3" id="KW-1185">Reference proteome</keyword>
<protein>
    <submittedName>
        <fullName evidence="2">NAD-dependent dehydratase</fullName>
    </submittedName>
</protein>
<accession>A0A1X3DAH2</accession>
<evidence type="ECO:0000313" key="3">
    <source>
        <dbReference type="Proteomes" id="UP000193118"/>
    </source>
</evidence>
<reference evidence="3" key="1">
    <citation type="submission" date="2017-01" db="EMBL/GenBank/DDBJ databases">
        <authorList>
            <person name="Wolfgang W.J."/>
            <person name="Cole J."/>
            <person name="Wroblewski D."/>
            <person name="Mcginnis J."/>
            <person name="Musser K.A."/>
        </authorList>
    </citation>
    <scope>NUCLEOTIDE SEQUENCE [LARGE SCALE GENOMIC DNA]</scope>
    <source>
        <strain evidence="3">DSM 19151</strain>
    </source>
</reference>
<dbReference type="OrthoDB" id="9803892at2"/>